<evidence type="ECO:0008006" key="4">
    <source>
        <dbReference type="Google" id="ProtNLM"/>
    </source>
</evidence>
<comment type="caution">
    <text evidence="2">The sequence shown here is derived from an EMBL/GenBank/DDBJ whole genome shotgun (WGS) entry which is preliminary data.</text>
</comment>
<feature type="coiled-coil region" evidence="1">
    <location>
        <begin position="149"/>
        <end position="187"/>
    </location>
</feature>
<accession>A0A4R2NQX2</accession>
<proteinExistence type="predicted"/>
<gene>
    <name evidence="2" type="ORF">EV207_1292</name>
</gene>
<sequence>MMKNMEVNSSYGFHNSRGEKDMKRISTFLIIFVSLLIFLSACNNNVGEELVKYNNEDMNPLSEKALELKEMEKHFYTIVQDPKKAHQYIKDEVIPFLNELNKNINSIQKNLKTDEVKDLNAIEIKQSNYTLHSFEKLAKVLVLQIPPVTDEEQKESEKLYQDVQKINEDIDKAKDKYNQNLSDLADKYDVSKELKLPFR</sequence>
<reference evidence="2 3" key="1">
    <citation type="submission" date="2019-03" db="EMBL/GenBank/DDBJ databases">
        <title>Genomic Encyclopedia of Type Strains, Phase IV (KMG-IV): sequencing the most valuable type-strain genomes for metagenomic binning, comparative biology and taxonomic classification.</title>
        <authorList>
            <person name="Goeker M."/>
        </authorList>
    </citation>
    <scope>NUCLEOTIDE SEQUENCE [LARGE SCALE GENOMIC DNA]</scope>
    <source>
        <strain evidence="2 3">DSM 19377</strain>
    </source>
</reference>
<dbReference type="AlphaFoldDB" id="A0A4R2NQX2"/>
<protein>
    <recommendedName>
        <fullName evidence="4">Cell-wall binding lipoprotein</fullName>
    </recommendedName>
</protein>
<evidence type="ECO:0000313" key="3">
    <source>
        <dbReference type="Proteomes" id="UP000295416"/>
    </source>
</evidence>
<evidence type="ECO:0000256" key="1">
    <source>
        <dbReference type="SAM" id="Coils"/>
    </source>
</evidence>
<dbReference type="EMBL" id="SLXK01000029">
    <property type="protein sequence ID" value="TCP23725.1"/>
    <property type="molecule type" value="Genomic_DNA"/>
</dbReference>
<keyword evidence="1" id="KW-0175">Coiled coil</keyword>
<dbReference type="OrthoDB" id="2452601at2"/>
<keyword evidence="3" id="KW-1185">Reference proteome</keyword>
<name>A0A4R2NQX2_9BACL</name>
<dbReference type="RefSeq" id="WP_132747241.1">
    <property type="nucleotide sequence ID" value="NZ_SLXK01000029.1"/>
</dbReference>
<evidence type="ECO:0000313" key="2">
    <source>
        <dbReference type="EMBL" id="TCP23725.1"/>
    </source>
</evidence>
<organism evidence="2 3">
    <name type="scientific">Scopulibacillus darangshiensis</name>
    <dbReference type="NCBI Taxonomy" id="442528"/>
    <lineage>
        <taxon>Bacteria</taxon>
        <taxon>Bacillati</taxon>
        <taxon>Bacillota</taxon>
        <taxon>Bacilli</taxon>
        <taxon>Bacillales</taxon>
        <taxon>Sporolactobacillaceae</taxon>
        <taxon>Scopulibacillus</taxon>
    </lineage>
</organism>
<dbReference type="Proteomes" id="UP000295416">
    <property type="component" value="Unassembled WGS sequence"/>
</dbReference>